<reference evidence="1 2" key="1">
    <citation type="submission" date="2018-10" db="EMBL/GenBank/DDBJ databases">
        <title>Rhizobium etli, R. leguminosarum and a new Rhizobium genospecies from Phaseolus dumosus.</title>
        <authorList>
            <person name="Ramirez-Puebla S.T."/>
            <person name="Rogel-Hernandez M.A."/>
            <person name="Guerrero G."/>
            <person name="Ormeno-Orrillo E."/>
            <person name="Martinez-Romero J.C."/>
            <person name="Negrete-Yankelevich S."/>
            <person name="Martinez-Romero E."/>
        </authorList>
    </citation>
    <scope>NUCLEOTIDE SEQUENCE [LARGE SCALE GENOMIC DNA]</scope>
    <source>
        <strain evidence="1 2">CCGE525</strain>
        <plasmid evidence="2">prccge525a</plasmid>
    </source>
</reference>
<evidence type="ECO:0000313" key="1">
    <source>
        <dbReference type="EMBL" id="AYG64456.1"/>
    </source>
</evidence>
<keyword evidence="2" id="KW-1185">Reference proteome</keyword>
<dbReference type="Proteomes" id="UP000282195">
    <property type="component" value="Plasmid pRCCGE525a"/>
</dbReference>
<name>A0A387GAV0_9HYPH</name>
<geneLocation type="plasmid" evidence="2">
    <name>prccge525a</name>
</geneLocation>
<organism evidence="1 2">
    <name type="scientific">Rhizobium jaguaris</name>
    <dbReference type="NCBI Taxonomy" id="1312183"/>
    <lineage>
        <taxon>Bacteria</taxon>
        <taxon>Pseudomonadati</taxon>
        <taxon>Pseudomonadota</taxon>
        <taxon>Alphaproteobacteria</taxon>
        <taxon>Hyphomicrobiales</taxon>
        <taxon>Rhizobiaceae</taxon>
        <taxon>Rhizobium/Agrobacterium group</taxon>
        <taxon>Rhizobium</taxon>
    </lineage>
</organism>
<proteinExistence type="predicted"/>
<dbReference type="Pfam" id="PF14552">
    <property type="entry name" value="Tautomerase_2"/>
    <property type="match status" value="1"/>
</dbReference>
<dbReference type="InterPro" id="IPR037479">
    <property type="entry name" value="Tauto_MSAD"/>
</dbReference>
<dbReference type="PANTHER" id="PTHR38460">
    <property type="entry name" value="TAUTOMERASE YOLI-RELATED"/>
    <property type="match status" value="1"/>
</dbReference>
<accession>A0A387GAV0</accession>
<dbReference type="RefSeq" id="WP_120709346.1">
    <property type="nucleotide sequence ID" value="NZ_CP032697.1"/>
</dbReference>
<sequence>MPLMKFHIYRGRSGDQINTLLDAAHDAMVQSFKVPERDRYQILNEHEPSHLRVLDTGLDIPRTDRFVMVEVVSRSRTTEEKTSFYQMLCSALEERCGIVPSDVMVSFTQNTDEDWSFGEGRAQFLTGEL</sequence>
<dbReference type="Gene3D" id="3.30.429.10">
    <property type="entry name" value="Macrophage Migration Inhibitory Factor"/>
    <property type="match status" value="1"/>
</dbReference>
<protein>
    <submittedName>
        <fullName evidence="1">Tautomerase family protein</fullName>
    </submittedName>
</protein>
<dbReference type="SUPFAM" id="SSF55331">
    <property type="entry name" value="Tautomerase/MIF"/>
    <property type="match status" value="1"/>
</dbReference>
<dbReference type="OrthoDB" id="9804765at2"/>
<dbReference type="EMBL" id="CP032697">
    <property type="protein sequence ID" value="AYG64456.1"/>
    <property type="molecule type" value="Genomic_DNA"/>
</dbReference>
<dbReference type="KEGG" id="rjg:CCGE525_37660"/>
<evidence type="ECO:0000313" key="2">
    <source>
        <dbReference type="Proteomes" id="UP000282195"/>
    </source>
</evidence>
<dbReference type="PANTHER" id="PTHR38460:SF1">
    <property type="entry name" value="TAUTOMERASE YOLI-RELATED"/>
    <property type="match status" value="1"/>
</dbReference>
<keyword evidence="1" id="KW-0614">Plasmid</keyword>
<dbReference type="AlphaFoldDB" id="A0A387GAV0"/>
<gene>
    <name evidence="1" type="ORF">CCGE525_37660</name>
</gene>
<dbReference type="InterPro" id="IPR014347">
    <property type="entry name" value="Tautomerase/MIF_sf"/>
</dbReference>